<feature type="region of interest" description="Disordered" evidence="2">
    <location>
        <begin position="348"/>
        <end position="467"/>
    </location>
</feature>
<evidence type="ECO:0000313" key="4">
    <source>
        <dbReference type="Proteomes" id="UP000002037"/>
    </source>
</evidence>
<feature type="compositionally biased region" description="Basic and acidic residues" evidence="2">
    <location>
        <begin position="348"/>
        <end position="393"/>
    </location>
</feature>
<feature type="compositionally biased region" description="Low complexity" evidence="2">
    <location>
        <begin position="667"/>
        <end position="713"/>
    </location>
</feature>
<dbReference type="GO" id="GO:0070941">
    <property type="term" value="P:eisosome assembly"/>
    <property type="evidence" value="ECO:0007669"/>
    <property type="project" value="TreeGrafter"/>
</dbReference>
<dbReference type="OrthoDB" id="4070583at2759"/>
<name>C5M8B8_CANTT</name>
<dbReference type="PANTHER" id="PTHR28298:SF1">
    <property type="entry name" value="EISOSOME PROTEIN 1"/>
    <property type="match status" value="1"/>
</dbReference>
<feature type="region of interest" description="Disordered" evidence="2">
    <location>
        <begin position="86"/>
        <end position="117"/>
    </location>
</feature>
<organism evidence="3 4">
    <name type="scientific">Candida tropicalis (strain ATCC MYA-3404 / T1)</name>
    <name type="common">Yeast</name>
    <dbReference type="NCBI Taxonomy" id="294747"/>
    <lineage>
        <taxon>Eukaryota</taxon>
        <taxon>Fungi</taxon>
        <taxon>Dikarya</taxon>
        <taxon>Ascomycota</taxon>
        <taxon>Saccharomycotina</taxon>
        <taxon>Pichiomycetes</taxon>
        <taxon>Debaryomycetaceae</taxon>
        <taxon>Candida/Lodderomyces clade</taxon>
        <taxon>Candida</taxon>
    </lineage>
</organism>
<dbReference type="Proteomes" id="UP000002037">
    <property type="component" value="Unassembled WGS sequence"/>
</dbReference>
<feature type="compositionally biased region" description="Basic and acidic residues" evidence="2">
    <location>
        <begin position="400"/>
        <end position="467"/>
    </location>
</feature>
<reference evidence="3 4" key="1">
    <citation type="journal article" date="2009" name="Nature">
        <title>Evolution of pathogenicity and sexual reproduction in eight Candida genomes.</title>
        <authorList>
            <person name="Butler G."/>
            <person name="Rasmussen M.D."/>
            <person name="Lin M.F."/>
            <person name="Santos M.A."/>
            <person name="Sakthikumar S."/>
            <person name="Munro C.A."/>
            <person name="Rheinbay E."/>
            <person name="Grabherr M."/>
            <person name="Forche A."/>
            <person name="Reedy J.L."/>
            <person name="Agrafioti I."/>
            <person name="Arnaud M.B."/>
            <person name="Bates S."/>
            <person name="Brown A.J."/>
            <person name="Brunke S."/>
            <person name="Costanzo M.C."/>
            <person name="Fitzpatrick D.A."/>
            <person name="de Groot P.W."/>
            <person name="Harris D."/>
            <person name="Hoyer L.L."/>
            <person name="Hube B."/>
            <person name="Klis F.M."/>
            <person name="Kodira C."/>
            <person name="Lennard N."/>
            <person name="Logue M.E."/>
            <person name="Martin R."/>
            <person name="Neiman A.M."/>
            <person name="Nikolaou E."/>
            <person name="Quail M.A."/>
            <person name="Quinn J."/>
            <person name="Santos M.C."/>
            <person name="Schmitzberger F.F."/>
            <person name="Sherlock G."/>
            <person name="Shah P."/>
            <person name="Silverstein K.A."/>
            <person name="Skrzypek M.S."/>
            <person name="Soll D."/>
            <person name="Staggs R."/>
            <person name="Stansfield I."/>
            <person name="Stumpf M.P."/>
            <person name="Sudbery P.E."/>
            <person name="Srikantha T."/>
            <person name="Zeng Q."/>
            <person name="Berman J."/>
            <person name="Berriman M."/>
            <person name="Heitman J."/>
            <person name="Gow N.A."/>
            <person name="Lorenz M.C."/>
            <person name="Birren B.W."/>
            <person name="Kellis M."/>
            <person name="Cuomo C.A."/>
        </authorList>
    </citation>
    <scope>NUCLEOTIDE SEQUENCE [LARGE SCALE GENOMIC DNA]</scope>
    <source>
        <strain evidence="4">ATCC MYA-3404 / T1</strain>
    </source>
</reference>
<feature type="compositionally biased region" description="Basic and acidic residues" evidence="2">
    <location>
        <begin position="812"/>
        <end position="822"/>
    </location>
</feature>
<keyword evidence="4" id="KW-1185">Reference proteome</keyword>
<dbReference type="GeneID" id="8297363"/>
<proteinExistence type="inferred from homology"/>
<dbReference type="RefSeq" id="XP_002548343.1">
    <property type="nucleotide sequence ID" value="XM_002548297.1"/>
</dbReference>
<dbReference type="HOGENOM" id="CLU_014212_0_0_1"/>
<feature type="compositionally biased region" description="Basic and acidic residues" evidence="2">
    <location>
        <begin position="760"/>
        <end position="804"/>
    </location>
</feature>
<feature type="region of interest" description="Disordered" evidence="2">
    <location>
        <begin position="524"/>
        <end position="576"/>
    </location>
</feature>
<gene>
    <name evidence="3" type="ORF">CTRG_02640</name>
</gene>
<dbReference type="Pfam" id="PF12757">
    <property type="entry name" value="Eisosome1"/>
    <property type="match status" value="1"/>
</dbReference>
<feature type="region of interest" description="Disordered" evidence="2">
    <location>
        <begin position="667"/>
        <end position="848"/>
    </location>
</feature>
<dbReference type="EMBL" id="GG692397">
    <property type="protein sequence ID" value="EER33822.1"/>
    <property type="molecule type" value="Genomic_DNA"/>
</dbReference>
<dbReference type="InterPro" id="IPR024527">
    <property type="entry name" value="Eisosome1"/>
</dbReference>
<feature type="compositionally biased region" description="Polar residues" evidence="2">
    <location>
        <begin position="96"/>
        <end position="110"/>
    </location>
</feature>
<feature type="compositionally biased region" description="Acidic residues" evidence="2">
    <location>
        <begin position="823"/>
        <end position="832"/>
    </location>
</feature>
<dbReference type="eggNOG" id="ENOG502S8WV">
    <property type="taxonomic scope" value="Eukaryota"/>
</dbReference>
<feature type="region of interest" description="Disordered" evidence="2">
    <location>
        <begin position="632"/>
        <end position="653"/>
    </location>
</feature>
<dbReference type="PANTHER" id="PTHR28298">
    <property type="entry name" value="EISOSOME PROTEIN 1"/>
    <property type="match status" value="1"/>
</dbReference>
<accession>C5M8B8</accession>
<evidence type="ECO:0008006" key="5">
    <source>
        <dbReference type="Google" id="ProtNLM"/>
    </source>
</evidence>
<protein>
    <recommendedName>
        <fullName evidence="5">Eisosome protein 1</fullName>
    </recommendedName>
</protein>
<evidence type="ECO:0000256" key="1">
    <source>
        <dbReference type="ARBA" id="ARBA00008528"/>
    </source>
</evidence>
<dbReference type="KEGG" id="ctp:CTRG_02640"/>
<sequence length="848" mass="92981">MSYSAYKPAGKPLSAEALYHQRLKQGVFQSPSGTIVGVNSNASDTAALLAASSDLTVQPSYVRSVAPEAHNAALAAKQQDIQIWQRGQEDPDASAAATNAKRSSTMNSATPAPVKVGIPSMNSTTVYKAANARSTSTMTSRINPEKDIRRTGIQSKQQATSLNIDKINRLANKNSTKSLSSRFNPELDYRSGIKKQQPTEFLDQSEEDLAASGASASLKHGAGLSDQFSSQRRAKTFNAADVVNASLLKAANEKANVRLNSIKSSNPATLKAQAQLYANALALAQQRSDERVKNYQTGMVNLGGGLTISQAELDNLASTYVQPILSDIEGKAEAKRQVDLEKQQRQLELKQKHEDAKRQEKEAKAQQERDLEIAKLDRQAKHGKRKEAEDTKYVEYQASRNKEVEDKNQEFKDVEAKHAEEKEALLKEKKENQERIDQEEADKIAERKKELDDLQAEKDEELKPTLDELAEESAKLKEVTNARDELANEVKASENLQKEYEEKLAELESKLEETKNDIEKYTADLETATNKHESTDKELSELQELHDKEKSEAEKEHEELDAKLEQLEKEKEGHIEDKATKKKEILAALDEKVKDEHKINSELPEHLRFDVDEGKIRDTSSLFSAEEPEIKKVSLIPEGEAEDKGKKAPASQKVVSLVDAVDTGAATEAAAKPAAATTESAAKPAAAAAAAEATSKSTTATPVKKAAATAAPVTPKPEAKKKASFSRRLSSIFKYTGVDENKNKPAAKPAAKPATTATPVKKETTEKKATAEPAESKPTETKESEPNPTETSKETEEPKKEVEPKQVQPAAKDAEKEAKEDVSEYGDFEDDISLSKKENKGGVFTEEI</sequence>
<feature type="compositionally biased region" description="Low complexity" evidence="2">
    <location>
        <begin position="744"/>
        <end position="759"/>
    </location>
</feature>
<evidence type="ECO:0000313" key="3">
    <source>
        <dbReference type="EMBL" id="EER33822.1"/>
    </source>
</evidence>
<evidence type="ECO:0000256" key="2">
    <source>
        <dbReference type="SAM" id="MobiDB-lite"/>
    </source>
</evidence>
<dbReference type="VEuPathDB" id="FungiDB:CTRG_02640"/>
<dbReference type="AlphaFoldDB" id="C5M8B8"/>
<comment type="similarity">
    <text evidence="1">Belongs to the EIS1 family.</text>
</comment>